<dbReference type="EMBL" id="JAUKUA010000003">
    <property type="protein sequence ID" value="KAK0719826.1"/>
    <property type="molecule type" value="Genomic_DNA"/>
</dbReference>
<keyword evidence="3" id="KW-1185">Reference proteome</keyword>
<keyword evidence="1" id="KW-1133">Transmembrane helix</keyword>
<comment type="caution">
    <text evidence="2">The sequence shown here is derived from an EMBL/GenBank/DDBJ whole genome shotgun (WGS) entry which is preliminary data.</text>
</comment>
<sequence length="189" mass="21185">MEDRGVEGVAFRGSFRYSWRCEGGLAETGHFLNFIFLVISSTKFQSHNYVAYILIPIMMVLNAFGLKRAYTLVSTKREFVKADGWFALMEFTLTGLVVLGMFFNGPIDKYSYVEYPSCSELSGEHAQTTCEDTRNAWFGGRLRLGTSITLLLLITGAIHFLAMIVSSTQACTARDAKKEKLAQKEMDLA</sequence>
<gene>
    <name evidence="2" type="ORF">B0H67DRAFT_166790</name>
</gene>
<feature type="transmembrane region" description="Helical" evidence="1">
    <location>
        <begin position="144"/>
        <end position="165"/>
    </location>
</feature>
<name>A0AA40E0J5_9PEZI</name>
<evidence type="ECO:0000256" key="1">
    <source>
        <dbReference type="SAM" id="Phobius"/>
    </source>
</evidence>
<evidence type="ECO:0000313" key="2">
    <source>
        <dbReference type="EMBL" id="KAK0719826.1"/>
    </source>
</evidence>
<reference evidence="2" key="1">
    <citation type="submission" date="2023-06" db="EMBL/GenBank/DDBJ databases">
        <title>Genome-scale phylogeny and comparative genomics of the fungal order Sordariales.</title>
        <authorList>
            <consortium name="Lawrence Berkeley National Laboratory"/>
            <person name="Hensen N."/>
            <person name="Bonometti L."/>
            <person name="Westerberg I."/>
            <person name="Brannstrom I.O."/>
            <person name="Guillou S."/>
            <person name="Cros-Aarteil S."/>
            <person name="Calhoun S."/>
            <person name="Haridas S."/>
            <person name="Kuo A."/>
            <person name="Mondo S."/>
            <person name="Pangilinan J."/>
            <person name="Riley R."/>
            <person name="Labutti K."/>
            <person name="Andreopoulos B."/>
            <person name="Lipzen A."/>
            <person name="Chen C."/>
            <person name="Yanf M."/>
            <person name="Daum C."/>
            <person name="Ng V."/>
            <person name="Clum A."/>
            <person name="Steindorff A."/>
            <person name="Ohm R."/>
            <person name="Martin F."/>
            <person name="Silar P."/>
            <person name="Natvig D."/>
            <person name="Lalanne C."/>
            <person name="Gautier V."/>
            <person name="Ament-Velasquez S.L."/>
            <person name="Kruys A."/>
            <person name="Hutchinson M.I."/>
            <person name="Powell A.J."/>
            <person name="Barry K."/>
            <person name="Miller A.N."/>
            <person name="Grigoriev I.V."/>
            <person name="Debuchy R."/>
            <person name="Gladieux P."/>
            <person name="Thoren M.H."/>
            <person name="Johannesson H."/>
        </authorList>
    </citation>
    <scope>NUCLEOTIDE SEQUENCE</scope>
    <source>
        <strain evidence="2">SMH4607-1</strain>
    </source>
</reference>
<dbReference type="Proteomes" id="UP001172102">
    <property type="component" value="Unassembled WGS sequence"/>
</dbReference>
<organism evidence="2 3">
    <name type="scientific">Lasiosphaeris hirsuta</name>
    <dbReference type="NCBI Taxonomy" id="260670"/>
    <lineage>
        <taxon>Eukaryota</taxon>
        <taxon>Fungi</taxon>
        <taxon>Dikarya</taxon>
        <taxon>Ascomycota</taxon>
        <taxon>Pezizomycotina</taxon>
        <taxon>Sordariomycetes</taxon>
        <taxon>Sordariomycetidae</taxon>
        <taxon>Sordariales</taxon>
        <taxon>Lasiosphaeriaceae</taxon>
        <taxon>Lasiosphaeris</taxon>
    </lineage>
</organism>
<keyword evidence="1" id="KW-0472">Membrane</keyword>
<dbReference type="AlphaFoldDB" id="A0AA40E0J5"/>
<keyword evidence="1" id="KW-0812">Transmembrane</keyword>
<evidence type="ECO:0000313" key="3">
    <source>
        <dbReference type="Proteomes" id="UP001172102"/>
    </source>
</evidence>
<feature type="transmembrane region" description="Helical" evidence="1">
    <location>
        <begin position="82"/>
        <end position="103"/>
    </location>
</feature>
<protein>
    <submittedName>
        <fullName evidence="2">Uncharacterized protein</fullName>
    </submittedName>
</protein>
<accession>A0AA40E0J5</accession>
<proteinExistence type="predicted"/>
<feature type="transmembrane region" description="Helical" evidence="1">
    <location>
        <begin position="49"/>
        <end position="70"/>
    </location>
</feature>